<protein>
    <submittedName>
        <fullName evidence="2">Suppressor of fused protein (SUFU)</fullName>
    </submittedName>
</protein>
<dbReference type="AlphaFoldDB" id="A0A806U3D1"/>
<gene>
    <name evidence="2" type="ORF">AS52_03955</name>
</gene>
<dbReference type="Pfam" id="PF05076">
    <property type="entry name" value="SUFU"/>
    <property type="match status" value="1"/>
</dbReference>
<reference evidence="2 3" key="1">
    <citation type="submission" date="2015-01" db="EMBL/GenBank/DDBJ databases">
        <title>Genome sequence of bacillus megaterium Q3.</title>
        <authorList>
            <person name="Wang Y."/>
            <person name="Luo K."/>
            <person name="Bai L."/>
            <person name="Luo F."/>
        </authorList>
    </citation>
    <scope>NUCLEOTIDE SEQUENCE [LARGE SCALE GENOMIC DNA]</scope>
    <source>
        <strain evidence="2 3">Q3</strain>
    </source>
</reference>
<evidence type="ECO:0000313" key="3">
    <source>
        <dbReference type="Proteomes" id="UP000036410"/>
    </source>
</evidence>
<feature type="domain" description="Suppressor of fused-like" evidence="1">
    <location>
        <begin position="101"/>
        <end position="255"/>
    </location>
</feature>
<organism evidence="2 3">
    <name type="scientific">Priestia megaterium Q3</name>
    <dbReference type="NCBI Taxonomy" id="1452722"/>
    <lineage>
        <taxon>Bacteria</taxon>
        <taxon>Bacillati</taxon>
        <taxon>Bacillota</taxon>
        <taxon>Bacilli</taxon>
        <taxon>Bacillales</taxon>
        <taxon>Bacillaceae</taxon>
        <taxon>Priestia</taxon>
    </lineage>
</organism>
<evidence type="ECO:0000259" key="1">
    <source>
        <dbReference type="Pfam" id="PF05076"/>
    </source>
</evidence>
<proteinExistence type="predicted"/>
<dbReference type="EMBL" id="CP010586">
    <property type="protein sequence ID" value="AKP78916.1"/>
    <property type="molecule type" value="Genomic_DNA"/>
</dbReference>
<accession>A0A806U3D1</accession>
<sequence length="258" mass="29617">MVQALFFYGKRKNWLRFLVCFLRQFHSMLRNDNISITFSKNYIVSECGSICCTVGDFLRSQARRFFMSNFTKDEELIIHKAIDVFGQKDRIEDYSDERKKHGIHVVACENHPRQDVTAYATLGGHQCPTGYTVGGIPLRIEIVGACHEEFGIYSAILANCIFHMMKSHVSIFPGAIYKDVIAVLDDSFHMQHILLIPPFLWDNFSTIELSDKKVTFLQAVPISENERAFALEYGVDSLLSRFDAEQVNVFNLERRSVV</sequence>
<dbReference type="InterPro" id="IPR020941">
    <property type="entry name" value="SUFU-like_domain"/>
</dbReference>
<dbReference type="Proteomes" id="UP000036410">
    <property type="component" value="Chromosome"/>
</dbReference>
<name>A0A806U3D1_PRIMG</name>
<evidence type="ECO:0000313" key="2">
    <source>
        <dbReference type="EMBL" id="AKP78916.1"/>
    </source>
</evidence>